<organism evidence="3 4">
    <name type="scientific">Didymodactylos carnosus</name>
    <dbReference type="NCBI Taxonomy" id="1234261"/>
    <lineage>
        <taxon>Eukaryota</taxon>
        <taxon>Metazoa</taxon>
        <taxon>Spiralia</taxon>
        <taxon>Gnathifera</taxon>
        <taxon>Rotifera</taxon>
        <taxon>Eurotatoria</taxon>
        <taxon>Bdelloidea</taxon>
        <taxon>Philodinida</taxon>
        <taxon>Philodinidae</taxon>
        <taxon>Didymodactylos</taxon>
    </lineage>
</organism>
<evidence type="ECO:0000313" key="3">
    <source>
        <dbReference type="EMBL" id="CAF3758035.1"/>
    </source>
</evidence>
<dbReference type="EMBL" id="CAJNOK010005913">
    <property type="protein sequence ID" value="CAF0987841.1"/>
    <property type="molecule type" value="Genomic_DNA"/>
</dbReference>
<feature type="compositionally biased region" description="Low complexity" evidence="1">
    <location>
        <begin position="90"/>
        <end position="102"/>
    </location>
</feature>
<comment type="caution">
    <text evidence="3">The sequence shown here is derived from an EMBL/GenBank/DDBJ whole genome shotgun (WGS) entry which is preliminary data.</text>
</comment>
<dbReference type="EMBL" id="CAJOBA010005920">
    <property type="protein sequence ID" value="CAF3758035.1"/>
    <property type="molecule type" value="Genomic_DNA"/>
</dbReference>
<dbReference type="Proteomes" id="UP000682733">
    <property type="component" value="Unassembled WGS sequence"/>
</dbReference>
<feature type="compositionally biased region" description="Low complexity" evidence="1">
    <location>
        <begin position="54"/>
        <end position="72"/>
    </location>
</feature>
<gene>
    <name evidence="2" type="ORF">OVA965_LOCUS13918</name>
    <name evidence="3" type="ORF">TMI583_LOCUS13921</name>
</gene>
<name>A0A8S2IST0_9BILA</name>
<evidence type="ECO:0000313" key="2">
    <source>
        <dbReference type="EMBL" id="CAF0987841.1"/>
    </source>
</evidence>
<evidence type="ECO:0000313" key="4">
    <source>
        <dbReference type="Proteomes" id="UP000682733"/>
    </source>
</evidence>
<dbReference type="AlphaFoldDB" id="A0A8S2IST0"/>
<protein>
    <submittedName>
        <fullName evidence="3">Uncharacterized protein</fullName>
    </submittedName>
</protein>
<sequence>MYVLFGIVPIRRQIGHFKEYTSKNFKGGRGGVRTRIKKVCKSKKSSPVFPGNQPYSGAYPAYPMAPPQYYNGYPPPYNSQTKRPPNSGPQQQNTGLRQQRQNTDLRQQRQNTNRDTDPDYFGERQNSSVSGVTAPQQWDYGAPMPSVSE</sequence>
<feature type="region of interest" description="Disordered" evidence="1">
    <location>
        <begin position="41"/>
        <end position="149"/>
    </location>
</feature>
<feature type="compositionally biased region" description="Polar residues" evidence="1">
    <location>
        <begin position="124"/>
        <end position="136"/>
    </location>
</feature>
<evidence type="ECO:0000256" key="1">
    <source>
        <dbReference type="SAM" id="MobiDB-lite"/>
    </source>
</evidence>
<reference evidence="3" key="1">
    <citation type="submission" date="2021-02" db="EMBL/GenBank/DDBJ databases">
        <authorList>
            <person name="Nowell W R."/>
        </authorList>
    </citation>
    <scope>NUCLEOTIDE SEQUENCE</scope>
</reference>
<accession>A0A8S2IST0</accession>
<proteinExistence type="predicted"/>
<dbReference type="Proteomes" id="UP000677228">
    <property type="component" value="Unassembled WGS sequence"/>
</dbReference>